<proteinExistence type="inferred from homology"/>
<dbReference type="SMART" id="SM00341">
    <property type="entry name" value="HRDC"/>
    <property type="match status" value="1"/>
</dbReference>
<dbReference type="FunFam" id="3.30.420.10:FF:000059">
    <property type="entry name" value="Exosome complex exonuclease Rrp6"/>
    <property type="match status" value="1"/>
</dbReference>
<feature type="compositionally biased region" description="Basic and acidic residues" evidence="10">
    <location>
        <begin position="770"/>
        <end position="784"/>
    </location>
</feature>
<reference evidence="12 13" key="1">
    <citation type="submission" date="2017-06" db="EMBL/GenBank/DDBJ databases">
        <title>Draft genome sequence of a variant of Elsinoe murrayae.</title>
        <authorList>
            <person name="Cheng Q."/>
        </authorList>
    </citation>
    <scope>NUCLEOTIDE SEQUENCE [LARGE SCALE GENOMIC DNA]</scope>
    <source>
        <strain evidence="12 13">CQ-2017a</strain>
    </source>
</reference>
<feature type="domain" description="HRDC" evidence="11">
    <location>
        <begin position="464"/>
        <end position="544"/>
    </location>
</feature>
<feature type="compositionally biased region" description="Basic and acidic residues" evidence="10">
    <location>
        <begin position="803"/>
        <end position="831"/>
    </location>
</feature>
<evidence type="ECO:0000256" key="4">
    <source>
        <dbReference type="ARBA" id="ARBA00022801"/>
    </source>
</evidence>
<evidence type="ECO:0000256" key="3">
    <source>
        <dbReference type="ARBA" id="ARBA00022722"/>
    </source>
</evidence>
<dbReference type="FunCoup" id="A0A2K1QQC0">
    <property type="interactions" value="924"/>
</dbReference>
<feature type="region of interest" description="Disordered" evidence="10">
    <location>
        <begin position="664"/>
        <end position="860"/>
    </location>
</feature>
<dbReference type="GO" id="GO:0071036">
    <property type="term" value="P:nuclear polyadenylation-dependent snoRNA catabolic process"/>
    <property type="evidence" value="ECO:0007669"/>
    <property type="project" value="TreeGrafter"/>
</dbReference>
<keyword evidence="6" id="KW-0269">Exonuclease</keyword>
<feature type="compositionally biased region" description="Basic and acidic residues" evidence="10">
    <location>
        <begin position="839"/>
        <end position="853"/>
    </location>
</feature>
<dbReference type="GO" id="GO:0071038">
    <property type="term" value="P:TRAMP-dependent tRNA surveillance pathway"/>
    <property type="evidence" value="ECO:0007669"/>
    <property type="project" value="TreeGrafter"/>
</dbReference>
<evidence type="ECO:0000313" key="12">
    <source>
        <dbReference type="EMBL" id="PNS17221.1"/>
    </source>
</evidence>
<dbReference type="SUPFAM" id="SSF53098">
    <property type="entry name" value="Ribonuclease H-like"/>
    <property type="match status" value="1"/>
</dbReference>
<dbReference type="Gene3D" id="1.10.150.80">
    <property type="entry name" value="HRDC domain"/>
    <property type="match status" value="1"/>
</dbReference>
<dbReference type="InterPro" id="IPR012337">
    <property type="entry name" value="RNaseH-like_sf"/>
</dbReference>
<dbReference type="PROSITE" id="PS50967">
    <property type="entry name" value="HRDC"/>
    <property type="match status" value="1"/>
</dbReference>
<keyword evidence="7" id="KW-0539">Nucleus</keyword>
<protein>
    <recommendedName>
        <fullName evidence="11">HRDC domain-containing protein</fullName>
    </recommendedName>
</protein>
<evidence type="ECO:0000256" key="8">
    <source>
        <dbReference type="ARBA" id="ARBA00043957"/>
    </source>
</evidence>
<dbReference type="InterPro" id="IPR036397">
    <property type="entry name" value="RNaseH_sf"/>
</dbReference>
<keyword evidence="4" id="KW-0378">Hydrolase</keyword>
<dbReference type="AlphaFoldDB" id="A0A2K1QQC0"/>
<dbReference type="InterPro" id="IPR012588">
    <property type="entry name" value="Exosome-assoc_fac_Rrp6_N"/>
</dbReference>
<keyword evidence="13" id="KW-1185">Reference proteome</keyword>
<sequence length="860" mass="96127">MAATTDSTTFLGPISSGLLAVTRTANSLATEDLDFHRNLDPSIGTRIDKQNARLLRLAERLLENAASSSEVVRPRLPDADAVDENWRGIVDVLDSLLEKADTSLDEFSGAVKRLSPSREQVMDTKPMHEHFADADKTPTSVPKPSRISQALRSQEIYKPQLDFFTVPSNDDIAPFRPLLKSKPHAKIPLEESAAQYEGEDGLQHTSHPYQSEIEAYEYPTFVYTRAEPIMYEPFESTTATLVDTEEAMMEMLDELKQAKEIAVDLEHHDYRSYIGLVSLMQISTRNRDWIVDTLKPWRRKLQILNEVFADPSILKVLHGAHMDTIWLQRDLGLYLVGLFDTHCASRVLGYPGGSLAFLLKKFINFDAQKQYQTADWRVRPLPTELFDYARSDTHFLLYIYDNMRNELLDRSALSDPEQDKVQAVLQRSKDVALQTYNHPMYDANRGLGPAGWYRMLSRTPTLLNKEQFAVFRAIHHWRDRVAREQDDSVHYVLANHNLFSIAKEMPVERAKLFSVAQPVTQTLRLRADEVIAAIKLAKDQAPGEAEMKDVLRDIETFLYGEPMIDTRPAAPEPSEVRVKGPSKINRAEEPAILVTRPSTPPTALSTLRSSLSTFWGSAFPSRNRKLSSLAPRMDIPIPPLTAEIFVSNAAAALTPTRTVTASTALTPASSGANTPQSDSKEIFTLRAKGRGEKRKRATDAPGAATPTTSYGIDDGLAGNEDEISITPNSREQTKEAKRRRREEKKTRSAGHNDYVKSVLADLDDGDDVDEPGRRDGDGAQAHDMDVEDGAFDYSTAKSVLHANAEREREEKRKGKEGKKGVGKGKAEKKEPFTMAKGLGDVKRGLGRRQKDGGGRSLTFK</sequence>
<evidence type="ECO:0000256" key="10">
    <source>
        <dbReference type="SAM" id="MobiDB-lite"/>
    </source>
</evidence>
<feature type="compositionally biased region" description="Low complexity" evidence="10">
    <location>
        <begin position="699"/>
        <end position="708"/>
    </location>
</feature>
<evidence type="ECO:0000313" key="13">
    <source>
        <dbReference type="Proteomes" id="UP000243797"/>
    </source>
</evidence>
<dbReference type="Proteomes" id="UP000243797">
    <property type="component" value="Unassembled WGS sequence"/>
</dbReference>
<dbReference type="GO" id="GO:0071044">
    <property type="term" value="P:histone mRNA catabolic process"/>
    <property type="evidence" value="ECO:0007669"/>
    <property type="project" value="TreeGrafter"/>
</dbReference>
<dbReference type="GO" id="GO:0071039">
    <property type="term" value="P:nuclear polyadenylation-dependent CUT catabolic process"/>
    <property type="evidence" value="ECO:0007669"/>
    <property type="project" value="TreeGrafter"/>
</dbReference>
<dbReference type="GO" id="GO:0000176">
    <property type="term" value="C:nuclear exosome (RNase complex)"/>
    <property type="evidence" value="ECO:0007669"/>
    <property type="project" value="InterPro"/>
</dbReference>
<dbReference type="GO" id="GO:0000467">
    <property type="term" value="P:exonucleolytic trimming to generate mature 3'-end of 5.8S rRNA from tricistronic rRNA transcript (SSU-rRNA, 5.8S rRNA, LSU-rRNA)"/>
    <property type="evidence" value="ECO:0007669"/>
    <property type="project" value="InterPro"/>
</dbReference>
<dbReference type="FunFam" id="1.10.150.80:FF:000001">
    <property type="entry name" value="Putative exosome component 10"/>
    <property type="match status" value="1"/>
</dbReference>
<comment type="caution">
    <text evidence="12">The sequence shown here is derived from an EMBL/GenBank/DDBJ whole genome shotgun (WGS) entry which is preliminary data.</text>
</comment>
<feature type="compositionally biased region" description="Polar residues" evidence="10">
    <location>
        <begin position="664"/>
        <end position="677"/>
    </location>
</feature>
<dbReference type="InterPro" id="IPR010997">
    <property type="entry name" value="HRDC-like_sf"/>
</dbReference>
<dbReference type="InterPro" id="IPR002121">
    <property type="entry name" value="HRDC_dom"/>
</dbReference>
<dbReference type="GO" id="GO:0003727">
    <property type="term" value="F:single-stranded RNA binding"/>
    <property type="evidence" value="ECO:0007669"/>
    <property type="project" value="TreeGrafter"/>
</dbReference>
<keyword evidence="5" id="KW-0271">Exosome</keyword>
<keyword evidence="2" id="KW-0698">rRNA processing</keyword>
<comment type="similarity">
    <text evidence="8">Belongs to the exosome component 10/RRP6 family.</text>
</comment>
<dbReference type="GO" id="GO:0000175">
    <property type="term" value="F:3'-5'-RNA exonuclease activity"/>
    <property type="evidence" value="ECO:0007669"/>
    <property type="project" value="InterPro"/>
</dbReference>
<dbReference type="InterPro" id="IPR002562">
    <property type="entry name" value="3'-5'_exonuclease_dom"/>
</dbReference>
<dbReference type="SUPFAM" id="SSF47819">
    <property type="entry name" value="HRDC-like"/>
    <property type="match status" value="1"/>
</dbReference>
<dbReference type="InterPro" id="IPR045092">
    <property type="entry name" value="Rrp6-like"/>
</dbReference>
<dbReference type="Gene3D" id="3.30.420.10">
    <property type="entry name" value="Ribonuclease H-like superfamily/Ribonuclease H"/>
    <property type="match status" value="1"/>
</dbReference>
<dbReference type="GO" id="GO:0071040">
    <property type="term" value="P:nuclear polyadenylation-dependent antisense transcript catabolic process"/>
    <property type="evidence" value="ECO:0007669"/>
    <property type="project" value="TreeGrafter"/>
</dbReference>
<evidence type="ECO:0000256" key="7">
    <source>
        <dbReference type="ARBA" id="ARBA00023242"/>
    </source>
</evidence>
<evidence type="ECO:0000256" key="1">
    <source>
        <dbReference type="ARBA" id="ARBA00004123"/>
    </source>
</evidence>
<dbReference type="GO" id="GO:0071051">
    <property type="term" value="P:poly(A)-dependent snoRNA 3'-end processing"/>
    <property type="evidence" value="ECO:0007669"/>
    <property type="project" value="TreeGrafter"/>
</dbReference>
<dbReference type="GO" id="GO:0071037">
    <property type="term" value="P:nuclear polyadenylation-dependent snRNA catabolic process"/>
    <property type="evidence" value="ECO:0007669"/>
    <property type="project" value="TreeGrafter"/>
</dbReference>
<dbReference type="GO" id="GO:0071035">
    <property type="term" value="P:nuclear polyadenylation-dependent rRNA catabolic process"/>
    <property type="evidence" value="ECO:0007669"/>
    <property type="project" value="TreeGrafter"/>
</dbReference>
<dbReference type="GO" id="GO:0005730">
    <property type="term" value="C:nucleolus"/>
    <property type="evidence" value="ECO:0007669"/>
    <property type="project" value="TreeGrafter"/>
</dbReference>
<dbReference type="GO" id="GO:0000166">
    <property type="term" value="F:nucleotide binding"/>
    <property type="evidence" value="ECO:0007669"/>
    <property type="project" value="InterPro"/>
</dbReference>
<comment type="subcellular location">
    <subcellularLocation>
        <location evidence="1">Nucleus</location>
    </subcellularLocation>
</comment>
<dbReference type="PANTHER" id="PTHR12124:SF47">
    <property type="entry name" value="EXOSOME COMPONENT 10"/>
    <property type="match status" value="1"/>
</dbReference>
<dbReference type="SMART" id="SM00474">
    <property type="entry name" value="35EXOc"/>
    <property type="match status" value="1"/>
</dbReference>
<keyword evidence="3" id="KW-0540">Nuclease</keyword>
<evidence type="ECO:0000256" key="9">
    <source>
        <dbReference type="SAM" id="Coils"/>
    </source>
</evidence>
<dbReference type="EMBL" id="NKHZ01000051">
    <property type="protein sequence ID" value="PNS17221.1"/>
    <property type="molecule type" value="Genomic_DNA"/>
</dbReference>
<dbReference type="PANTHER" id="PTHR12124">
    <property type="entry name" value="POLYMYOSITIS/SCLERODERMA AUTOANTIGEN-RELATED"/>
    <property type="match status" value="1"/>
</dbReference>
<evidence type="ECO:0000256" key="2">
    <source>
        <dbReference type="ARBA" id="ARBA00022552"/>
    </source>
</evidence>
<name>A0A2K1QQC0_9PEZI</name>
<gene>
    <name evidence="12" type="ORF">CAC42_6904</name>
</gene>
<evidence type="ECO:0000256" key="5">
    <source>
        <dbReference type="ARBA" id="ARBA00022835"/>
    </source>
</evidence>
<dbReference type="STRING" id="2082308.A0A2K1QQC0"/>
<dbReference type="OrthoDB" id="2250022at2759"/>
<dbReference type="Pfam" id="PF01612">
    <property type="entry name" value="DNA_pol_A_exo1"/>
    <property type="match status" value="1"/>
</dbReference>
<organism evidence="12 13">
    <name type="scientific">Sphaceloma murrayae</name>
    <dbReference type="NCBI Taxonomy" id="2082308"/>
    <lineage>
        <taxon>Eukaryota</taxon>
        <taxon>Fungi</taxon>
        <taxon>Dikarya</taxon>
        <taxon>Ascomycota</taxon>
        <taxon>Pezizomycotina</taxon>
        <taxon>Dothideomycetes</taxon>
        <taxon>Dothideomycetidae</taxon>
        <taxon>Myriangiales</taxon>
        <taxon>Elsinoaceae</taxon>
        <taxon>Sphaceloma</taxon>
    </lineage>
</organism>
<dbReference type="InterPro" id="IPR044876">
    <property type="entry name" value="HRDC_dom_sf"/>
</dbReference>
<dbReference type="Pfam" id="PF00570">
    <property type="entry name" value="HRDC"/>
    <property type="match status" value="1"/>
</dbReference>
<dbReference type="Pfam" id="PF08066">
    <property type="entry name" value="PMC2NT"/>
    <property type="match status" value="1"/>
</dbReference>
<keyword evidence="9" id="KW-0175">Coiled coil</keyword>
<evidence type="ECO:0000256" key="6">
    <source>
        <dbReference type="ARBA" id="ARBA00022839"/>
    </source>
</evidence>
<dbReference type="InParanoid" id="A0A2K1QQC0"/>
<accession>A0A2K1QQC0</accession>
<feature type="coiled-coil region" evidence="9">
    <location>
        <begin position="241"/>
        <end position="268"/>
    </location>
</feature>
<evidence type="ECO:0000259" key="11">
    <source>
        <dbReference type="PROSITE" id="PS50967"/>
    </source>
</evidence>
<feature type="compositionally biased region" description="Basic residues" evidence="10">
    <location>
        <begin position="687"/>
        <end position="696"/>
    </location>
</feature>
<dbReference type="CDD" id="cd06147">
    <property type="entry name" value="Rrp6p_like_exo"/>
    <property type="match status" value="1"/>
</dbReference>
<dbReference type="InterPro" id="IPR049559">
    <property type="entry name" value="Rrp6p-like_exo"/>
</dbReference>